<dbReference type="EMBL" id="OA885668">
    <property type="protein sequence ID" value="CAD7282233.1"/>
    <property type="molecule type" value="Genomic_DNA"/>
</dbReference>
<feature type="compositionally biased region" description="Polar residues" evidence="6">
    <location>
        <begin position="53"/>
        <end position="71"/>
    </location>
</feature>
<dbReference type="AlphaFoldDB" id="A0A7R9GH44"/>
<comment type="subcellular location">
    <subcellularLocation>
        <location evidence="1 4 5">Nucleus</location>
    </subcellularLocation>
</comment>
<keyword evidence="9" id="KW-1185">Reference proteome</keyword>
<dbReference type="InterPro" id="IPR001356">
    <property type="entry name" value="HD"/>
</dbReference>
<evidence type="ECO:0000259" key="7">
    <source>
        <dbReference type="PROSITE" id="PS50071"/>
    </source>
</evidence>
<evidence type="ECO:0000313" key="9">
    <source>
        <dbReference type="Proteomes" id="UP000678499"/>
    </source>
</evidence>
<dbReference type="SMART" id="SM00389">
    <property type="entry name" value="HOX"/>
    <property type="match status" value="1"/>
</dbReference>
<evidence type="ECO:0000256" key="1">
    <source>
        <dbReference type="ARBA" id="ARBA00004123"/>
    </source>
</evidence>
<dbReference type="PROSITE" id="PS50071">
    <property type="entry name" value="HOMEOBOX_2"/>
    <property type="match status" value="1"/>
</dbReference>
<dbReference type="PANTHER" id="PTHR46294">
    <property type="entry name" value="SEGMENTATION PROTEIN EVEN-SKIPPED"/>
    <property type="match status" value="1"/>
</dbReference>
<dbReference type="InterPro" id="IPR009057">
    <property type="entry name" value="Homeodomain-like_sf"/>
</dbReference>
<protein>
    <recommendedName>
        <fullName evidence="7">Homeobox domain-containing protein</fullName>
    </recommendedName>
</protein>
<sequence length="147" mass="16560">MAAPSDLYRRPMGGGILERHAPRSPNHVAGMNSLHPAHKRGAQLSPGGRHSPGSDTMNSNPGHQNQGNPNDPNLRRYRTAFTRDQIGRLEKEFVKENYISRPRRCELANELNLPESTIKDASCSRLSIFRRGKLNRDPGKRDFHDLN</sequence>
<proteinExistence type="inferred from homology"/>
<keyword evidence="4 5" id="KW-0238">DNA-binding</keyword>
<dbReference type="Proteomes" id="UP000678499">
    <property type="component" value="Unassembled WGS sequence"/>
</dbReference>
<keyword evidence="2" id="KW-0217">Developmental protein</keyword>
<name>A0A7R9GH44_9CRUS</name>
<gene>
    <name evidence="8" type="ORF">NMOB1V02_LOCUS9862</name>
</gene>
<evidence type="ECO:0000256" key="2">
    <source>
        <dbReference type="ARBA" id="ARBA00022473"/>
    </source>
</evidence>
<evidence type="ECO:0000313" key="8">
    <source>
        <dbReference type="EMBL" id="CAD7282233.1"/>
    </source>
</evidence>
<dbReference type="CDD" id="cd00086">
    <property type="entry name" value="homeodomain"/>
    <property type="match status" value="1"/>
</dbReference>
<dbReference type="PANTHER" id="PTHR46294:SF4">
    <property type="entry name" value="SEGMENTATION PROTEIN EVEN-SKIPPED"/>
    <property type="match status" value="1"/>
</dbReference>
<reference evidence="8" key="1">
    <citation type="submission" date="2020-11" db="EMBL/GenBank/DDBJ databases">
        <authorList>
            <person name="Tran Van P."/>
        </authorList>
    </citation>
    <scope>NUCLEOTIDE SEQUENCE</scope>
</reference>
<keyword evidence="4 5" id="KW-0539">Nucleus</keyword>
<dbReference type="SUPFAM" id="SSF46689">
    <property type="entry name" value="Homeodomain-like"/>
    <property type="match status" value="1"/>
</dbReference>
<dbReference type="OrthoDB" id="6159439at2759"/>
<comment type="similarity">
    <text evidence="3">Belongs to the even-skipped homeobox family.</text>
</comment>
<dbReference type="InterPro" id="IPR052002">
    <property type="entry name" value="Even-skipped_HD"/>
</dbReference>
<evidence type="ECO:0000256" key="4">
    <source>
        <dbReference type="PROSITE-ProRule" id="PRU00108"/>
    </source>
</evidence>
<dbReference type="Pfam" id="PF00046">
    <property type="entry name" value="Homeodomain"/>
    <property type="match status" value="1"/>
</dbReference>
<organism evidence="8">
    <name type="scientific">Notodromas monacha</name>
    <dbReference type="NCBI Taxonomy" id="399045"/>
    <lineage>
        <taxon>Eukaryota</taxon>
        <taxon>Metazoa</taxon>
        <taxon>Ecdysozoa</taxon>
        <taxon>Arthropoda</taxon>
        <taxon>Crustacea</taxon>
        <taxon>Oligostraca</taxon>
        <taxon>Ostracoda</taxon>
        <taxon>Podocopa</taxon>
        <taxon>Podocopida</taxon>
        <taxon>Cypridocopina</taxon>
        <taxon>Cypridoidea</taxon>
        <taxon>Cyprididae</taxon>
        <taxon>Notodromas</taxon>
    </lineage>
</organism>
<feature type="region of interest" description="Disordered" evidence="6">
    <location>
        <begin position="1"/>
        <end position="82"/>
    </location>
</feature>
<dbReference type="GO" id="GO:0000978">
    <property type="term" value="F:RNA polymerase II cis-regulatory region sequence-specific DNA binding"/>
    <property type="evidence" value="ECO:0007669"/>
    <property type="project" value="TreeGrafter"/>
</dbReference>
<dbReference type="EMBL" id="CAJPEX010003631">
    <property type="protein sequence ID" value="CAG0922385.1"/>
    <property type="molecule type" value="Genomic_DNA"/>
</dbReference>
<evidence type="ECO:0000256" key="6">
    <source>
        <dbReference type="SAM" id="MobiDB-lite"/>
    </source>
</evidence>
<feature type="DNA-binding region" description="Homeobox" evidence="4">
    <location>
        <begin position="74"/>
        <end position="133"/>
    </location>
</feature>
<dbReference type="GO" id="GO:0000981">
    <property type="term" value="F:DNA-binding transcription factor activity, RNA polymerase II-specific"/>
    <property type="evidence" value="ECO:0007669"/>
    <property type="project" value="TreeGrafter"/>
</dbReference>
<dbReference type="Gene3D" id="1.10.10.60">
    <property type="entry name" value="Homeodomain-like"/>
    <property type="match status" value="1"/>
</dbReference>
<accession>A0A7R9GH44</accession>
<evidence type="ECO:0000256" key="5">
    <source>
        <dbReference type="RuleBase" id="RU000682"/>
    </source>
</evidence>
<feature type="domain" description="Homeobox" evidence="7">
    <location>
        <begin position="72"/>
        <end position="132"/>
    </location>
</feature>
<dbReference type="GO" id="GO:0005634">
    <property type="term" value="C:nucleus"/>
    <property type="evidence" value="ECO:0007669"/>
    <property type="project" value="UniProtKB-SubCell"/>
</dbReference>
<keyword evidence="4 5" id="KW-0371">Homeobox</keyword>
<evidence type="ECO:0000256" key="3">
    <source>
        <dbReference type="ARBA" id="ARBA00038449"/>
    </source>
</evidence>